<comment type="caution">
    <text evidence="9">The sequence shown here is derived from an EMBL/GenBank/DDBJ whole genome shotgun (WGS) entry which is preliminary data.</text>
</comment>
<feature type="transmembrane region" description="Helical" evidence="7">
    <location>
        <begin position="92"/>
        <end position="114"/>
    </location>
</feature>
<keyword evidence="2 7" id="KW-0812">Transmembrane</keyword>
<evidence type="ECO:0000256" key="7">
    <source>
        <dbReference type="SAM" id="Phobius"/>
    </source>
</evidence>
<keyword evidence="4 7" id="KW-0472">Membrane</keyword>
<evidence type="ECO:0000313" key="10">
    <source>
        <dbReference type="Proteomes" id="UP001492380"/>
    </source>
</evidence>
<dbReference type="InterPro" id="IPR049326">
    <property type="entry name" value="Rhodopsin_dom_fungi"/>
</dbReference>
<feature type="region of interest" description="Disordered" evidence="6">
    <location>
        <begin position="334"/>
        <end position="360"/>
    </location>
</feature>
<dbReference type="PANTHER" id="PTHR33048:SF114">
    <property type="entry name" value="MEMBRANE PROTEIN PTH11-LIKE, PUTATIVE (AFU_ORTHOLOGUE AFUA_7G06620)-RELATED"/>
    <property type="match status" value="1"/>
</dbReference>
<organism evidence="9 10">
    <name type="scientific">Phyllosticta capitalensis</name>
    <dbReference type="NCBI Taxonomy" id="121624"/>
    <lineage>
        <taxon>Eukaryota</taxon>
        <taxon>Fungi</taxon>
        <taxon>Dikarya</taxon>
        <taxon>Ascomycota</taxon>
        <taxon>Pezizomycotina</taxon>
        <taxon>Dothideomycetes</taxon>
        <taxon>Dothideomycetes incertae sedis</taxon>
        <taxon>Botryosphaeriales</taxon>
        <taxon>Phyllostictaceae</taxon>
        <taxon>Phyllosticta</taxon>
    </lineage>
</organism>
<comment type="similarity">
    <text evidence="5">Belongs to the SAT4 family.</text>
</comment>
<dbReference type="Proteomes" id="UP001492380">
    <property type="component" value="Unassembled WGS sequence"/>
</dbReference>
<keyword evidence="10" id="KW-1185">Reference proteome</keyword>
<feature type="transmembrane region" description="Helical" evidence="7">
    <location>
        <begin position="46"/>
        <end position="72"/>
    </location>
</feature>
<accession>A0ABR1YLR9</accession>
<name>A0ABR1YLR9_9PEZI</name>
<evidence type="ECO:0000256" key="2">
    <source>
        <dbReference type="ARBA" id="ARBA00022692"/>
    </source>
</evidence>
<feature type="domain" description="Rhodopsin" evidence="8">
    <location>
        <begin position="30"/>
        <end position="269"/>
    </location>
</feature>
<proteinExistence type="inferred from homology"/>
<dbReference type="Pfam" id="PF20684">
    <property type="entry name" value="Fung_rhodopsin"/>
    <property type="match status" value="1"/>
</dbReference>
<comment type="subcellular location">
    <subcellularLocation>
        <location evidence="1">Membrane</location>
        <topology evidence="1">Multi-pass membrane protein</topology>
    </subcellularLocation>
</comment>
<evidence type="ECO:0000256" key="4">
    <source>
        <dbReference type="ARBA" id="ARBA00023136"/>
    </source>
</evidence>
<evidence type="ECO:0000256" key="3">
    <source>
        <dbReference type="ARBA" id="ARBA00022989"/>
    </source>
</evidence>
<feature type="transmembrane region" description="Helical" evidence="7">
    <location>
        <begin position="207"/>
        <end position="225"/>
    </location>
</feature>
<dbReference type="EMBL" id="JBBWRZ010000006">
    <property type="protein sequence ID" value="KAK8233443.1"/>
    <property type="molecule type" value="Genomic_DNA"/>
</dbReference>
<feature type="transmembrane region" description="Helical" evidence="7">
    <location>
        <begin position="126"/>
        <end position="147"/>
    </location>
</feature>
<dbReference type="InterPro" id="IPR052337">
    <property type="entry name" value="SAT4-like"/>
</dbReference>
<feature type="compositionally biased region" description="Low complexity" evidence="6">
    <location>
        <begin position="311"/>
        <end position="321"/>
    </location>
</feature>
<feature type="region of interest" description="Disordered" evidence="6">
    <location>
        <begin position="287"/>
        <end position="321"/>
    </location>
</feature>
<evidence type="ECO:0000259" key="8">
    <source>
        <dbReference type="Pfam" id="PF20684"/>
    </source>
</evidence>
<evidence type="ECO:0000313" key="9">
    <source>
        <dbReference type="EMBL" id="KAK8233443.1"/>
    </source>
</evidence>
<reference evidence="9 10" key="1">
    <citation type="submission" date="2024-04" db="EMBL/GenBank/DDBJ databases">
        <title>Phyllosticta paracitricarpa is synonymous to the EU quarantine fungus P. citricarpa based on phylogenomic analyses.</title>
        <authorList>
            <consortium name="Lawrence Berkeley National Laboratory"/>
            <person name="Van Ingen-Buijs V.A."/>
            <person name="Van Westerhoven A.C."/>
            <person name="Haridas S."/>
            <person name="Skiadas P."/>
            <person name="Martin F."/>
            <person name="Groenewald J.Z."/>
            <person name="Crous P.W."/>
            <person name="Seidl M.F."/>
        </authorList>
    </citation>
    <scope>NUCLEOTIDE SEQUENCE [LARGE SCALE GENOMIC DNA]</scope>
    <source>
        <strain evidence="9 10">CBS 123374</strain>
    </source>
</reference>
<feature type="transmembrane region" description="Helical" evidence="7">
    <location>
        <begin position="245"/>
        <end position="264"/>
    </location>
</feature>
<evidence type="ECO:0000256" key="6">
    <source>
        <dbReference type="SAM" id="MobiDB-lite"/>
    </source>
</evidence>
<protein>
    <submittedName>
        <fullName evidence="9">Integral membrane protein</fullName>
    </submittedName>
</protein>
<feature type="compositionally biased region" description="Polar residues" evidence="6">
    <location>
        <begin position="292"/>
        <end position="308"/>
    </location>
</feature>
<gene>
    <name evidence="9" type="ORF">HDK90DRAFT_267225</name>
</gene>
<evidence type="ECO:0000256" key="5">
    <source>
        <dbReference type="ARBA" id="ARBA00038359"/>
    </source>
</evidence>
<feature type="transmembrane region" description="Helical" evidence="7">
    <location>
        <begin position="170"/>
        <end position="195"/>
    </location>
</feature>
<feature type="transmembrane region" description="Helical" evidence="7">
    <location>
        <begin position="12"/>
        <end position="34"/>
    </location>
</feature>
<sequence length="409" mass="44357">MAAAEPESQGPTVNAISIVFAIITAVVMLARLYARVFLVQKLGLDDVLISIGALLAWAFIAATILAVSHGLGSHYADVAKRGEDNLIQYAKIVWLSSIFYNACLGFIKTSVLALYMRLGDRGLRKLAIFMFVLVACQATGNSLAALFECSPIKAAYDTTVKNKKCININAFYLANAAVNISTDVLTYTLPIRLVIHLQVPRNQKIGLGIMLSLGLFSCISSIIRITFIPDMLTSVDQTWVIASPMYWSVIETNVGILAASIPSFKVIAKRHIPRLLGSYYETDRYGTGGQNGNHKSQPSRATFQNLGSQKGGTSSSTNNGSVCLRSLDKDGLATNPYTRDKGGISTRIEQDAASNSSEEALNLPNGRIGVRTQIVTQYEENAPHAVTRYSNSLDEGIEQHSRPSYSHGV</sequence>
<dbReference type="PANTHER" id="PTHR33048">
    <property type="entry name" value="PTH11-LIKE INTEGRAL MEMBRANE PROTEIN (AFU_ORTHOLOGUE AFUA_5G11245)"/>
    <property type="match status" value="1"/>
</dbReference>
<keyword evidence="3 7" id="KW-1133">Transmembrane helix</keyword>
<evidence type="ECO:0000256" key="1">
    <source>
        <dbReference type="ARBA" id="ARBA00004141"/>
    </source>
</evidence>